<dbReference type="Proteomes" id="UP000185766">
    <property type="component" value="Unassembled WGS sequence"/>
</dbReference>
<reference evidence="10 11" key="1">
    <citation type="submission" date="2016-10" db="EMBL/GenBank/DDBJ databases">
        <authorList>
            <person name="de Groot N.N."/>
        </authorList>
    </citation>
    <scope>NUCLEOTIDE SEQUENCE [LARGE SCALE GENOMIC DNA]</scope>
    <source>
        <strain evidence="10 11">JCM 19513</strain>
    </source>
</reference>
<evidence type="ECO:0000259" key="9">
    <source>
        <dbReference type="Pfam" id="PF01479"/>
    </source>
</evidence>
<dbReference type="InterPro" id="IPR018496">
    <property type="entry name" value="PsdUridine_synth_RsuA/RluB_CS"/>
</dbReference>
<dbReference type="AlphaFoldDB" id="A0A1H7LH56"/>
<dbReference type="InterPro" id="IPR020103">
    <property type="entry name" value="PsdUridine_synth_cat_dom_sf"/>
</dbReference>
<evidence type="ECO:0000256" key="1">
    <source>
        <dbReference type="ARBA" id="ARBA00008348"/>
    </source>
</evidence>
<dbReference type="RefSeq" id="WP_074867074.1">
    <property type="nucleotide sequence ID" value="NZ_FOAS01000007.1"/>
</dbReference>
<evidence type="ECO:0000313" key="10">
    <source>
        <dbReference type="EMBL" id="SEK97707.1"/>
    </source>
</evidence>
<dbReference type="CDD" id="cd00165">
    <property type="entry name" value="S4"/>
    <property type="match status" value="1"/>
</dbReference>
<dbReference type="Gene3D" id="3.30.70.1560">
    <property type="entry name" value="Alpha-L RNA-binding motif"/>
    <property type="match status" value="1"/>
</dbReference>
<evidence type="ECO:0000256" key="4">
    <source>
        <dbReference type="ARBA" id="ARBA00036749"/>
    </source>
</evidence>
<dbReference type="InterPro" id="IPR000748">
    <property type="entry name" value="PsdUridine_synth_RsuA/RluB/E/F"/>
</dbReference>
<evidence type="ECO:0000313" key="11">
    <source>
        <dbReference type="Proteomes" id="UP000185766"/>
    </source>
</evidence>
<dbReference type="PANTHER" id="PTHR47683:SF4">
    <property type="entry name" value="PSEUDOURIDINE SYNTHASE"/>
    <property type="match status" value="1"/>
</dbReference>
<evidence type="ECO:0000259" key="8">
    <source>
        <dbReference type="Pfam" id="PF00849"/>
    </source>
</evidence>
<dbReference type="STRING" id="1429083.GCA_001885685_00426"/>
<dbReference type="Gene3D" id="3.30.70.580">
    <property type="entry name" value="Pseudouridine synthase I, catalytic domain, N-terminal subdomain"/>
    <property type="match status" value="1"/>
</dbReference>
<organism evidence="10 11">
    <name type="scientific">Atopomonas hussainii</name>
    <dbReference type="NCBI Taxonomy" id="1429083"/>
    <lineage>
        <taxon>Bacteria</taxon>
        <taxon>Pseudomonadati</taxon>
        <taxon>Pseudomonadota</taxon>
        <taxon>Gammaproteobacteria</taxon>
        <taxon>Pseudomonadales</taxon>
        <taxon>Pseudomonadaceae</taxon>
        <taxon>Atopomonas</taxon>
    </lineage>
</organism>
<keyword evidence="2 6" id="KW-0694">RNA-binding</keyword>
<dbReference type="InterPro" id="IPR050343">
    <property type="entry name" value="RsuA_PseudoU_synthase"/>
</dbReference>
<dbReference type="NCBIfam" id="TIGR00093">
    <property type="entry name" value="pseudouridine synthase"/>
    <property type="match status" value="1"/>
</dbReference>
<dbReference type="PROSITE" id="PS50889">
    <property type="entry name" value="S4"/>
    <property type="match status" value="1"/>
</dbReference>
<dbReference type="CDD" id="cd02553">
    <property type="entry name" value="PseudoU_synth_RsuA"/>
    <property type="match status" value="1"/>
</dbReference>
<dbReference type="Pfam" id="PF01479">
    <property type="entry name" value="S4"/>
    <property type="match status" value="1"/>
</dbReference>
<feature type="domain" description="Pseudouridine synthase RsuA/RluA-like" evidence="8">
    <location>
        <begin position="61"/>
        <end position="190"/>
    </location>
</feature>
<feature type="domain" description="RNA-binding S4" evidence="9">
    <location>
        <begin position="1"/>
        <end position="34"/>
    </location>
</feature>
<dbReference type="Gene3D" id="3.10.290.10">
    <property type="entry name" value="RNA-binding S4 domain"/>
    <property type="match status" value="1"/>
</dbReference>
<dbReference type="Pfam" id="PF00849">
    <property type="entry name" value="PseudoU_synth_2"/>
    <property type="match status" value="1"/>
</dbReference>
<dbReference type="EMBL" id="FOAS01000007">
    <property type="protein sequence ID" value="SEK97707.1"/>
    <property type="molecule type" value="Genomic_DNA"/>
</dbReference>
<evidence type="ECO:0000256" key="6">
    <source>
        <dbReference type="PROSITE-ProRule" id="PRU00182"/>
    </source>
</evidence>
<dbReference type="InterPro" id="IPR020094">
    <property type="entry name" value="TruA/RsuA/RluB/E/F_N"/>
</dbReference>
<evidence type="ECO:0000256" key="7">
    <source>
        <dbReference type="RuleBase" id="RU003887"/>
    </source>
</evidence>
<dbReference type="GO" id="GO:0160136">
    <property type="term" value="F:16S rRNA pseudouridine(516) synthase activity"/>
    <property type="evidence" value="ECO:0007669"/>
    <property type="project" value="UniProtKB-EC"/>
</dbReference>
<dbReference type="InterPro" id="IPR042092">
    <property type="entry name" value="PsdUridine_s_RsuA/RluB/E/F_cat"/>
</dbReference>
<comment type="catalytic activity">
    <reaction evidence="4">
        <text>uridine(516) in 16S rRNA = pseudouridine(516) in 16S rRNA</text>
        <dbReference type="Rhea" id="RHEA:38867"/>
        <dbReference type="Rhea" id="RHEA-COMP:10089"/>
        <dbReference type="Rhea" id="RHEA-COMP:10090"/>
        <dbReference type="ChEBI" id="CHEBI:65314"/>
        <dbReference type="ChEBI" id="CHEBI:65315"/>
        <dbReference type="EC" id="5.4.99.19"/>
    </reaction>
</comment>
<dbReference type="GO" id="GO:0003723">
    <property type="term" value="F:RNA binding"/>
    <property type="evidence" value="ECO:0007669"/>
    <property type="project" value="UniProtKB-KW"/>
</dbReference>
<proteinExistence type="inferred from homology"/>
<protein>
    <recommendedName>
        <fullName evidence="7">Pseudouridine synthase</fullName>
        <ecNumber evidence="7">5.4.99.-</ecNumber>
    </recommendedName>
</protein>
<dbReference type="PROSITE" id="PS01149">
    <property type="entry name" value="PSI_RSU"/>
    <property type="match status" value="1"/>
</dbReference>
<dbReference type="InterPro" id="IPR036986">
    <property type="entry name" value="S4_RNA-bd_sf"/>
</dbReference>
<dbReference type="SUPFAM" id="SSF55174">
    <property type="entry name" value="Alpha-L RNA-binding motif"/>
    <property type="match status" value="1"/>
</dbReference>
<sequence length="230" mass="25830">MRLDRLLANQSQYSRKQVRELLRAGVVQVNGAVCHDGTQAIDRFAEVAIGTQVVRAGRAAHYFMLHKPAGCVSATADNEHTTVLDFFPEALRSELHIAGRLDLTSTGLMLLTNDGLWSRRLTLPGQRLGKVYRVRTEQPISAETAEVFARGIYFAFENRTTLPAELELLGSHEARLTLHEGRYHQVKRMFGHLRNKVLSLHREQMGMLHLDPELKPGQWRALSAAEIASV</sequence>
<evidence type="ECO:0000256" key="2">
    <source>
        <dbReference type="ARBA" id="ARBA00022884"/>
    </source>
</evidence>
<keyword evidence="11" id="KW-1185">Reference proteome</keyword>
<dbReference type="GO" id="GO:0000455">
    <property type="term" value="P:enzyme-directed rRNA pseudouridine synthesis"/>
    <property type="evidence" value="ECO:0007669"/>
    <property type="project" value="UniProtKB-ARBA"/>
</dbReference>
<name>A0A1H7LH56_9GAMM</name>
<accession>A0A1H7LH56</accession>
<dbReference type="PANTHER" id="PTHR47683">
    <property type="entry name" value="PSEUDOURIDINE SYNTHASE FAMILY PROTEIN-RELATED"/>
    <property type="match status" value="1"/>
</dbReference>
<comment type="similarity">
    <text evidence="1 7">Belongs to the pseudouridine synthase RsuA family.</text>
</comment>
<dbReference type="InterPro" id="IPR002942">
    <property type="entry name" value="S4_RNA-bd"/>
</dbReference>
<evidence type="ECO:0000256" key="3">
    <source>
        <dbReference type="ARBA" id="ARBA00023235"/>
    </source>
</evidence>
<dbReference type="InterPro" id="IPR006145">
    <property type="entry name" value="PsdUridine_synth_RsuA/RluA"/>
</dbReference>
<dbReference type="EC" id="5.4.99.-" evidence="7"/>
<comment type="function">
    <text evidence="5">Responsible for synthesis of pseudouridine from uracil-516 in 16S ribosomal RNA.</text>
</comment>
<gene>
    <name evidence="10" type="ORF">SAMN05216214_1076</name>
</gene>
<keyword evidence="3 7" id="KW-0413">Isomerase</keyword>
<evidence type="ECO:0000256" key="5">
    <source>
        <dbReference type="ARBA" id="ARBA00037590"/>
    </source>
</evidence>
<dbReference type="SUPFAM" id="SSF55120">
    <property type="entry name" value="Pseudouridine synthase"/>
    <property type="match status" value="1"/>
</dbReference>